<reference evidence="4" key="1">
    <citation type="submission" date="2021-06" db="EMBL/GenBank/DDBJ databases">
        <authorList>
            <person name="Hodson N. C."/>
            <person name="Mongue J. A."/>
            <person name="Jaron S. K."/>
        </authorList>
    </citation>
    <scope>NUCLEOTIDE SEQUENCE</scope>
</reference>
<keyword evidence="1" id="KW-0547">Nucleotide-binding</keyword>
<dbReference type="FunFam" id="3.40.50.300:FF:001921">
    <property type="entry name" value="AAA ATPase domain-containing protein"/>
    <property type="match status" value="1"/>
</dbReference>
<evidence type="ECO:0000313" key="4">
    <source>
        <dbReference type="EMBL" id="CAG7734058.1"/>
    </source>
</evidence>
<dbReference type="GO" id="GO:0005524">
    <property type="term" value="F:ATP binding"/>
    <property type="evidence" value="ECO:0007669"/>
    <property type="project" value="UniProtKB-KW"/>
</dbReference>
<dbReference type="Pfam" id="PF00004">
    <property type="entry name" value="AAA"/>
    <property type="match status" value="2"/>
</dbReference>
<dbReference type="InterPro" id="IPR041569">
    <property type="entry name" value="AAA_lid_3"/>
</dbReference>
<evidence type="ECO:0000256" key="1">
    <source>
        <dbReference type="ARBA" id="ARBA00022741"/>
    </source>
</evidence>
<sequence>MRQLQWDVGSAQLKIKQLPSSCSFQKCLIYHKDTIKAPWNIWVGIGAKIGMLKFRVLVRLCEIRLGDVSEVVRCDLRVIQLFLDPGASVVVDGNGGDPRDKYKAEIDLAHHIIRLEGRQVSVNEYSHNVNSAMKFNDILCCTSNDIQMLASATIKTITLTVVFASENHCGTTDSRLKSHRSLLADYLRDIFLANDIRVSTRTLVDLRQCPLSQSSVSFPRINYLFVEDCCMMSAHTNMEAVGEVIGRTEILIARTHQVGYYKSLLESLKPPIVSLVGMEHPLRLVEDTVRMHNHIRVQSKQTDVGHFSAGLLIAGSASCGKTLVVREAARKLRTNLFVFDVSAESVHDAPSFLAASTAVFSQAVKEARDNSSLLLIQHLELLGTRQEKTWESSSTRIRGKLVSHLCQLLDAIPANVSLIVVVPTSRPHLLPLSFRRTGRLQQEVYLRLPSERDRFSIIQFITQQHSAFVSCDLSSLAKKTPGFTRSDLKKLIRLIILKTSERDGKMVLEEDVKYGLSRVVPTSVQGSVGLVDIQRGSSLDDIAGLHSVKLDLIKAIVWPLKNLDAFRTMGIHLPKVVPWNYYQPLLPLKSHGNFNKGFVLLAIGCILLYGPPGCAKTSIVRALAGSHDMNFLSVTAAELFSSGVGDSEKIVTDLFHRARLASPCILFVDELEAVVGSRQAKAKAANESILSCFLTEMDGVGVSMEIAASGSCSRVVVVAATNRPDLIDSALLRPGRLDRLIYVPPPNESERAEILVKCTAKMTLGVDVNLPEIARLTHLYSGADLVNLCKEAALLALAEDMDIQSVSMKHLLRAKTQSNPSISPESLKLFQEHSSVFPVD</sequence>
<protein>
    <recommendedName>
        <fullName evidence="3">AAA+ ATPase domain-containing protein</fullName>
    </recommendedName>
</protein>
<dbReference type="FunFam" id="1.10.8.60:FF:000038">
    <property type="entry name" value="spermatogenesis-associated protein 5-like protein 1"/>
    <property type="match status" value="1"/>
</dbReference>
<dbReference type="OrthoDB" id="27435at2759"/>
<evidence type="ECO:0000313" key="5">
    <source>
        <dbReference type="Proteomes" id="UP000708208"/>
    </source>
</evidence>
<dbReference type="InterPro" id="IPR050168">
    <property type="entry name" value="AAA_ATPase_domain"/>
</dbReference>
<feature type="domain" description="AAA+ ATPase" evidence="3">
    <location>
        <begin position="602"/>
        <end position="747"/>
    </location>
</feature>
<gene>
    <name evidence="4" type="ORF">AFUS01_LOCUS22465</name>
</gene>
<dbReference type="PROSITE" id="PS00674">
    <property type="entry name" value="AAA"/>
    <property type="match status" value="1"/>
</dbReference>
<evidence type="ECO:0000259" key="3">
    <source>
        <dbReference type="SMART" id="SM00382"/>
    </source>
</evidence>
<dbReference type="PANTHER" id="PTHR23077:SF171">
    <property type="entry name" value="NUCLEAR VALOSIN-CONTAINING PROTEIN-LIKE"/>
    <property type="match status" value="1"/>
</dbReference>
<dbReference type="InterPro" id="IPR003960">
    <property type="entry name" value="ATPase_AAA_CS"/>
</dbReference>
<name>A0A8J2P0U1_9HEXA</name>
<dbReference type="Proteomes" id="UP000708208">
    <property type="component" value="Unassembled WGS sequence"/>
</dbReference>
<dbReference type="SMART" id="SM00382">
    <property type="entry name" value="AAA"/>
    <property type="match status" value="2"/>
</dbReference>
<dbReference type="GO" id="GO:0016887">
    <property type="term" value="F:ATP hydrolysis activity"/>
    <property type="evidence" value="ECO:0007669"/>
    <property type="project" value="InterPro"/>
</dbReference>
<keyword evidence="5" id="KW-1185">Reference proteome</keyword>
<keyword evidence="2" id="KW-0067">ATP-binding</keyword>
<dbReference type="Pfam" id="PF17862">
    <property type="entry name" value="AAA_lid_3"/>
    <property type="match status" value="1"/>
</dbReference>
<accession>A0A8J2P0U1</accession>
<dbReference type="InterPro" id="IPR003593">
    <property type="entry name" value="AAA+_ATPase"/>
</dbReference>
<dbReference type="PANTHER" id="PTHR23077">
    <property type="entry name" value="AAA-FAMILY ATPASE"/>
    <property type="match status" value="1"/>
</dbReference>
<evidence type="ECO:0000256" key="2">
    <source>
        <dbReference type="ARBA" id="ARBA00022840"/>
    </source>
</evidence>
<dbReference type="EMBL" id="CAJVCH010261827">
    <property type="protein sequence ID" value="CAG7734058.1"/>
    <property type="molecule type" value="Genomic_DNA"/>
</dbReference>
<dbReference type="InterPro" id="IPR003959">
    <property type="entry name" value="ATPase_AAA_core"/>
</dbReference>
<feature type="domain" description="AAA+ ATPase" evidence="3">
    <location>
        <begin position="307"/>
        <end position="450"/>
    </location>
</feature>
<dbReference type="AlphaFoldDB" id="A0A8J2P0U1"/>
<comment type="caution">
    <text evidence="4">The sequence shown here is derived from an EMBL/GenBank/DDBJ whole genome shotgun (WGS) entry which is preliminary data.</text>
</comment>
<proteinExistence type="predicted"/>
<organism evidence="4 5">
    <name type="scientific">Allacma fusca</name>
    <dbReference type="NCBI Taxonomy" id="39272"/>
    <lineage>
        <taxon>Eukaryota</taxon>
        <taxon>Metazoa</taxon>
        <taxon>Ecdysozoa</taxon>
        <taxon>Arthropoda</taxon>
        <taxon>Hexapoda</taxon>
        <taxon>Collembola</taxon>
        <taxon>Symphypleona</taxon>
        <taxon>Sminthuridae</taxon>
        <taxon>Allacma</taxon>
    </lineage>
</organism>